<name>A7I6A3_METB6</name>
<keyword evidence="1" id="KW-0472">Membrane</keyword>
<evidence type="ECO:0000256" key="1">
    <source>
        <dbReference type="SAM" id="Phobius"/>
    </source>
</evidence>
<keyword evidence="1" id="KW-1133">Transmembrane helix</keyword>
<keyword evidence="1" id="KW-0812">Transmembrane</keyword>
<evidence type="ECO:0000313" key="2">
    <source>
        <dbReference type="EMBL" id="ABS55264.1"/>
    </source>
</evidence>
<proteinExistence type="predicted"/>
<dbReference type="HOGENOM" id="CLU_1080136_0_0_2"/>
<keyword evidence="3" id="KW-1185">Reference proteome</keyword>
<gene>
    <name evidence="2" type="ordered locus">Mboo_0746</name>
</gene>
<evidence type="ECO:0000313" key="3">
    <source>
        <dbReference type="Proteomes" id="UP000002408"/>
    </source>
</evidence>
<evidence type="ECO:0008006" key="4">
    <source>
        <dbReference type="Google" id="ProtNLM"/>
    </source>
</evidence>
<dbReference type="Proteomes" id="UP000002408">
    <property type="component" value="Chromosome"/>
</dbReference>
<dbReference type="GeneID" id="5410374"/>
<dbReference type="OrthoDB" id="107673at2157"/>
<dbReference type="EMBL" id="CP000780">
    <property type="protein sequence ID" value="ABS55264.1"/>
    <property type="molecule type" value="Genomic_DNA"/>
</dbReference>
<sequence precursor="true">MPSLSESVRSVFIAALLLCILIIGIPPVAAAADGGVQFYVLPSTVTATTCVDQHCQVTTSSSDGGAATFNGLDSNTWHTVTVKAAGYQDYSQTFYLSSDTTQVIDVTLQPVPTPTPVPTGNLEITVSPKGGTACIDGTQCQNLPLDLSADGIFEFYSLAGNSYHTLTITQSGYQPYTDSIYVNAGMVNGESVTLVPQSAAASPVAQITAASAPSAGTPVPAATPANAAPQTTKAGLPAALSLGAIGICVAIFLARKN</sequence>
<reference evidence="3" key="1">
    <citation type="journal article" date="2015" name="Microbiology">
        <title>Genome of Methanoregula boonei 6A8 reveals adaptations to oligotrophic peatland environments.</title>
        <authorList>
            <person name="Braeuer S."/>
            <person name="Cadillo-Quiroz H."/>
            <person name="Kyrpides N."/>
            <person name="Woyke T."/>
            <person name="Goodwin L."/>
            <person name="Detter C."/>
            <person name="Podell S."/>
            <person name="Yavitt J.B."/>
            <person name="Zinder S.H."/>
        </authorList>
    </citation>
    <scope>NUCLEOTIDE SEQUENCE [LARGE SCALE GENOMIC DNA]</scope>
    <source>
        <strain evidence="3">DSM 21154 / JCM 14090 / 6A8</strain>
    </source>
</reference>
<protein>
    <recommendedName>
        <fullName evidence="4">PEGA domain protein</fullName>
    </recommendedName>
</protein>
<accession>A7I6A3</accession>
<dbReference type="KEGG" id="mbn:Mboo_0746"/>
<dbReference type="eggNOG" id="arCOG03264">
    <property type="taxonomic scope" value="Archaea"/>
</dbReference>
<dbReference type="Gene3D" id="2.60.40.1120">
    <property type="entry name" value="Carboxypeptidase-like, regulatory domain"/>
    <property type="match status" value="1"/>
</dbReference>
<dbReference type="AlphaFoldDB" id="A7I6A3"/>
<organism evidence="2 3">
    <name type="scientific">Methanoregula boonei (strain DSM 21154 / JCM 14090 / 6A8)</name>
    <dbReference type="NCBI Taxonomy" id="456442"/>
    <lineage>
        <taxon>Archaea</taxon>
        <taxon>Methanobacteriati</taxon>
        <taxon>Methanobacteriota</taxon>
        <taxon>Stenosarchaea group</taxon>
        <taxon>Methanomicrobia</taxon>
        <taxon>Methanomicrobiales</taxon>
        <taxon>Methanoregulaceae</taxon>
        <taxon>Methanoregula</taxon>
    </lineage>
</organism>
<feature type="transmembrane region" description="Helical" evidence="1">
    <location>
        <begin position="234"/>
        <end position="254"/>
    </location>
</feature>
<dbReference type="RefSeq" id="WP_012106287.1">
    <property type="nucleotide sequence ID" value="NC_009712.1"/>
</dbReference>